<dbReference type="InterPro" id="IPR050276">
    <property type="entry name" value="MshD_Acetyltransferase"/>
</dbReference>
<sequence>MTTPNPFIRPYAPTDFSKGLHIFFTTLEPTLDFEPARTIGSYLWYKAYVLLTPSTCFILDDGTGRAVGYIIGTPDTTTFSQRWVSTFTPIVDPILVPPPNVASQDAAMEREDVRGFRKAVYAGECSMLQSSTPPIPDLLKQYPAHLHIDILPEYQGQGWGAKMMDIFLDCVKKAGARGVHLGMVRWNAGAKRFYERLGFQVVGEVLDGGVSGEVGVHGDAICLVKEL</sequence>
<accession>A0A6G1JBM9</accession>
<gene>
    <name evidence="2" type="ORF">K458DRAFT_440457</name>
</gene>
<reference evidence="2" key="1">
    <citation type="journal article" date="2020" name="Stud. Mycol.">
        <title>101 Dothideomycetes genomes: a test case for predicting lifestyles and emergence of pathogens.</title>
        <authorList>
            <person name="Haridas S."/>
            <person name="Albert R."/>
            <person name="Binder M."/>
            <person name="Bloem J."/>
            <person name="Labutti K."/>
            <person name="Salamov A."/>
            <person name="Andreopoulos B."/>
            <person name="Baker S."/>
            <person name="Barry K."/>
            <person name="Bills G."/>
            <person name="Bluhm B."/>
            <person name="Cannon C."/>
            <person name="Castanera R."/>
            <person name="Culley D."/>
            <person name="Daum C."/>
            <person name="Ezra D."/>
            <person name="Gonzalez J."/>
            <person name="Henrissat B."/>
            <person name="Kuo A."/>
            <person name="Liang C."/>
            <person name="Lipzen A."/>
            <person name="Lutzoni F."/>
            <person name="Magnuson J."/>
            <person name="Mondo S."/>
            <person name="Nolan M."/>
            <person name="Ohm R."/>
            <person name="Pangilinan J."/>
            <person name="Park H.-J."/>
            <person name="Ramirez L."/>
            <person name="Alfaro M."/>
            <person name="Sun H."/>
            <person name="Tritt A."/>
            <person name="Yoshinaga Y."/>
            <person name="Zwiers L.-H."/>
            <person name="Turgeon B."/>
            <person name="Goodwin S."/>
            <person name="Spatafora J."/>
            <person name="Crous P."/>
            <person name="Grigoriev I."/>
        </authorList>
    </citation>
    <scope>NUCLEOTIDE SEQUENCE</scope>
    <source>
        <strain evidence="2">CBS 122367</strain>
    </source>
</reference>
<feature type="domain" description="N-acetyltransferase" evidence="1">
    <location>
        <begin position="6"/>
        <end position="227"/>
    </location>
</feature>
<organism evidence="2 3">
    <name type="scientific">Lentithecium fluviatile CBS 122367</name>
    <dbReference type="NCBI Taxonomy" id="1168545"/>
    <lineage>
        <taxon>Eukaryota</taxon>
        <taxon>Fungi</taxon>
        <taxon>Dikarya</taxon>
        <taxon>Ascomycota</taxon>
        <taxon>Pezizomycotina</taxon>
        <taxon>Dothideomycetes</taxon>
        <taxon>Pleosporomycetidae</taxon>
        <taxon>Pleosporales</taxon>
        <taxon>Massarineae</taxon>
        <taxon>Lentitheciaceae</taxon>
        <taxon>Lentithecium</taxon>
    </lineage>
</organism>
<evidence type="ECO:0000313" key="2">
    <source>
        <dbReference type="EMBL" id="KAF2687621.1"/>
    </source>
</evidence>
<dbReference type="InterPro" id="IPR016181">
    <property type="entry name" value="Acyl_CoA_acyltransferase"/>
</dbReference>
<evidence type="ECO:0000313" key="3">
    <source>
        <dbReference type="Proteomes" id="UP000799291"/>
    </source>
</evidence>
<name>A0A6G1JBM9_9PLEO</name>
<dbReference type="PROSITE" id="PS51186">
    <property type="entry name" value="GNAT"/>
    <property type="match status" value="1"/>
</dbReference>
<proteinExistence type="predicted"/>
<dbReference type="InterPro" id="IPR000182">
    <property type="entry name" value="GNAT_dom"/>
</dbReference>
<evidence type="ECO:0000259" key="1">
    <source>
        <dbReference type="PROSITE" id="PS51186"/>
    </source>
</evidence>
<dbReference type="OrthoDB" id="64477at2759"/>
<keyword evidence="3" id="KW-1185">Reference proteome</keyword>
<dbReference type="Gene3D" id="3.40.630.30">
    <property type="match status" value="1"/>
</dbReference>
<dbReference type="AlphaFoldDB" id="A0A6G1JBM9"/>
<dbReference type="Proteomes" id="UP000799291">
    <property type="component" value="Unassembled WGS sequence"/>
</dbReference>
<dbReference type="PANTHER" id="PTHR43617">
    <property type="entry name" value="L-AMINO ACID N-ACETYLTRANSFERASE"/>
    <property type="match status" value="1"/>
</dbReference>
<dbReference type="SUPFAM" id="SSF55729">
    <property type="entry name" value="Acyl-CoA N-acyltransferases (Nat)"/>
    <property type="match status" value="1"/>
</dbReference>
<dbReference type="CDD" id="cd04301">
    <property type="entry name" value="NAT_SF"/>
    <property type="match status" value="1"/>
</dbReference>
<protein>
    <submittedName>
        <fullName evidence="2">GCN5-related N-acetyltransferas-like protein</fullName>
    </submittedName>
</protein>
<dbReference type="GO" id="GO:0016747">
    <property type="term" value="F:acyltransferase activity, transferring groups other than amino-acyl groups"/>
    <property type="evidence" value="ECO:0007669"/>
    <property type="project" value="InterPro"/>
</dbReference>
<dbReference type="EMBL" id="MU005574">
    <property type="protein sequence ID" value="KAF2687621.1"/>
    <property type="molecule type" value="Genomic_DNA"/>
</dbReference>
<dbReference type="PANTHER" id="PTHR43617:SF20">
    <property type="entry name" value="N-ALPHA-ACETYLTRANSFERASE RIMI"/>
    <property type="match status" value="1"/>
</dbReference>
<dbReference type="Pfam" id="PF13508">
    <property type="entry name" value="Acetyltransf_7"/>
    <property type="match status" value="1"/>
</dbReference>